<feature type="domain" description="Reverse transcriptase zinc-binding" evidence="1">
    <location>
        <begin position="185"/>
        <end position="258"/>
    </location>
</feature>
<accession>L7MFB4</accession>
<reference evidence="2" key="1">
    <citation type="submission" date="2012-11" db="EMBL/GenBank/DDBJ databases">
        <authorList>
            <person name="Lucero-Rivera Y.E."/>
            <person name="Tovar-Ramirez D."/>
        </authorList>
    </citation>
    <scope>NUCLEOTIDE SEQUENCE</scope>
    <source>
        <tissue evidence="2">Salivary gland</tissue>
    </source>
</reference>
<organism evidence="2">
    <name type="scientific">Rhipicephalus pulchellus</name>
    <name type="common">Yellow backed tick</name>
    <name type="synonym">Dermacentor pulchellus</name>
    <dbReference type="NCBI Taxonomy" id="72859"/>
    <lineage>
        <taxon>Eukaryota</taxon>
        <taxon>Metazoa</taxon>
        <taxon>Ecdysozoa</taxon>
        <taxon>Arthropoda</taxon>
        <taxon>Chelicerata</taxon>
        <taxon>Arachnida</taxon>
        <taxon>Acari</taxon>
        <taxon>Parasitiformes</taxon>
        <taxon>Ixodida</taxon>
        <taxon>Ixodoidea</taxon>
        <taxon>Ixodidae</taxon>
        <taxon>Rhipicephalinae</taxon>
        <taxon>Rhipicephalus</taxon>
        <taxon>Rhipicephalus</taxon>
    </lineage>
</organism>
<protein>
    <recommendedName>
        <fullName evidence="1">Reverse transcriptase zinc-binding domain-containing protein</fullName>
    </recommendedName>
</protein>
<evidence type="ECO:0000313" key="2">
    <source>
        <dbReference type="EMBL" id="JAA62901.1"/>
    </source>
</evidence>
<feature type="non-terminal residue" evidence="2">
    <location>
        <position position="1"/>
    </location>
</feature>
<dbReference type="Pfam" id="PF13966">
    <property type="entry name" value="zf-RVT"/>
    <property type="match status" value="1"/>
</dbReference>
<proteinExistence type="evidence at transcript level"/>
<dbReference type="AlphaFoldDB" id="L7MFB4"/>
<evidence type="ECO:0000259" key="1">
    <source>
        <dbReference type="Pfam" id="PF13966"/>
    </source>
</evidence>
<name>L7MFB4_RHIPC</name>
<sequence length="359" mass="41676">NWEDAVGRATQVFAYAADFNLSLDAKVTVVKTKACAYAFYIGHIALVPRLFASRLASLVGAFLWDGKTPKIQQKFLKLSKSCGGLSLPDVPTFTKALAAKTVCKLFQDNDYPGRSLLLYWTGTIRTAFTSERYWGPQAEHPHAFYKAAAGLKRSVDGDAAEDCFAKLAPARISEMLISRSITDEEEQRWRPNRWKRWRNNRMPEVVTEFDWLRRWDALPTRQRLSRWGVVPNDRCPNCSKRETIRHTMFECVAAKGVWHVVWRQFGVSVSSRGQRRRGLFEQLVFSVTMFVLWRRRCVAEARRKPQRAAYPALQKIRMIMVRYLTEQIETQGEEAFLRRWHTRFFGVRKGNIEFPLLPF</sequence>
<dbReference type="EMBL" id="GACK01002133">
    <property type="protein sequence ID" value="JAA62901.1"/>
    <property type="molecule type" value="mRNA"/>
</dbReference>
<reference evidence="2" key="2">
    <citation type="journal article" date="2015" name="J. Proteomics">
        <title>Sexual differences in the sialomes of the zebra tick, Rhipicephalus pulchellus.</title>
        <authorList>
            <person name="Tan A.W."/>
            <person name="Francischetti I.M."/>
            <person name="Slovak M."/>
            <person name="Kini R.M."/>
            <person name="Ribeiro J.M."/>
        </authorList>
    </citation>
    <scope>NUCLEOTIDE SEQUENCE</scope>
    <source>
        <tissue evidence="2">Salivary gland</tissue>
    </source>
</reference>
<dbReference type="InterPro" id="IPR026960">
    <property type="entry name" value="RVT-Znf"/>
</dbReference>